<feature type="region of interest" description="Disordered" evidence="1">
    <location>
        <begin position="1"/>
        <end position="205"/>
    </location>
</feature>
<evidence type="ECO:0000313" key="3">
    <source>
        <dbReference type="Proteomes" id="UP000041254"/>
    </source>
</evidence>
<dbReference type="EMBL" id="CDMY01000298">
    <property type="protein sequence ID" value="CEM00766.1"/>
    <property type="molecule type" value="Genomic_DNA"/>
</dbReference>
<feature type="compositionally biased region" description="Pro residues" evidence="1">
    <location>
        <begin position="463"/>
        <end position="481"/>
    </location>
</feature>
<evidence type="ECO:0000313" key="2">
    <source>
        <dbReference type="EMBL" id="CEM00766.1"/>
    </source>
</evidence>
<dbReference type="VEuPathDB" id="CryptoDB:Vbra_12950"/>
<name>A0A0G4EST4_VITBC</name>
<feature type="compositionally biased region" description="Basic residues" evidence="1">
    <location>
        <begin position="431"/>
        <end position="447"/>
    </location>
</feature>
<feature type="compositionally biased region" description="Basic and acidic residues" evidence="1">
    <location>
        <begin position="448"/>
        <end position="457"/>
    </location>
</feature>
<organism evidence="2 3">
    <name type="scientific">Vitrella brassicaformis (strain CCMP3155)</name>
    <dbReference type="NCBI Taxonomy" id="1169540"/>
    <lineage>
        <taxon>Eukaryota</taxon>
        <taxon>Sar</taxon>
        <taxon>Alveolata</taxon>
        <taxon>Colpodellida</taxon>
        <taxon>Vitrellaceae</taxon>
        <taxon>Vitrella</taxon>
    </lineage>
</organism>
<evidence type="ECO:0000256" key="1">
    <source>
        <dbReference type="SAM" id="MobiDB-lite"/>
    </source>
</evidence>
<dbReference type="OMA" id="RATYNTH"/>
<dbReference type="AlphaFoldDB" id="A0A0G4EST4"/>
<dbReference type="Proteomes" id="UP000041254">
    <property type="component" value="Unassembled WGS sequence"/>
</dbReference>
<evidence type="ECO:0008006" key="4">
    <source>
        <dbReference type="Google" id="ProtNLM"/>
    </source>
</evidence>
<proteinExistence type="predicted"/>
<feature type="compositionally biased region" description="Basic residues" evidence="1">
    <location>
        <begin position="356"/>
        <end position="367"/>
    </location>
</feature>
<feature type="compositionally biased region" description="Basic and acidic residues" evidence="1">
    <location>
        <begin position="57"/>
        <end position="75"/>
    </location>
</feature>
<feature type="compositionally biased region" description="Basic and acidic residues" evidence="1">
    <location>
        <begin position="408"/>
        <end position="420"/>
    </location>
</feature>
<feature type="compositionally biased region" description="Low complexity" evidence="1">
    <location>
        <begin position="94"/>
        <end position="110"/>
    </location>
</feature>
<reference evidence="2 3" key="1">
    <citation type="submission" date="2014-11" db="EMBL/GenBank/DDBJ databases">
        <authorList>
            <person name="Zhu J."/>
            <person name="Qi W."/>
            <person name="Song R."/>
        </authorList>
    </citation>
    <scope>NUCLEOTIDE SEQUENCE [LARGE SCALE GENOMIC DNA]</scope>
</reference>
<sequence length="609" mass="67653">MPQGEAVLFPQQPQPQPLAADEDQQHDDDAVPDAQHDPQHQQPQEDPQMNGNQDEQPEARDHRQQHEDDAMHDRQQQQQQQQQEGRQVDGTAHAAAAPSPAPQAPSSRPPNGEDRPATVPSGDESPPQAAAVSTRDEGGQPGGNRPDQGGGQGGEAAAARVRGRVKTEAGAGAATGGGGANQQQQGAPKARARRPPQRKQSVPAGYLERQLVNLDHQQLVKALERDESELARSVLQIVRKQKMMGKTAPQINTEFLGNTVGQALDLSDWVHKIYNEHNGRLWVPKALPVIKQEQDDAADPPPDVPRPAAGSVDRSRSPRGRVLQSADRARGHRHRSRDNDHDDEDEGGRSTERPRGRDRRRSRSRDRYRHEDRRSRSPGRGHRYEGPLPPPASRVAGHRGRSGRRPHSPHDDYRRDDRQSHRQGYAGRRSPPPRRRLSPRPFSRGRRARSDRSDSAGRDGPPFGRPHGPPSPRRPPHPWSPSPRRCNRSRSRSPIPRARSPPNEKATDTIVVEGWSPHDPLCQLEKLATEGLPASCNPPLDVRREAGESDAVQRLCFIQFSTVDEASEFLEAHRVNAPCRHGLVRGEEFYPLQYSRRNSSKPKNSLDVA</sequence>
<feature type="region of interest" description="Disordered" evidence="1">
    <location>
        <begin position="293"/>
        <end position="506"/>
    </location>
</feature>
<keyword evidence="3" id="KW-1185">Reference proteome</keyword>
<dbReference type="InParanoid" id="A0A0G4EST4"/>
<gene>
    <name evidence="2" type="ORF">Vbra_12950</name>
</gene>
<feature type="compositionally biased region" description="Basic residues" evidence="1">
    <location>
        <begin position="396"/>
        <end position="407"/>
    </location>
</feature>
<accession>A0A0G4EST4</accession>
<feature type="compositionally biased region" description="Low complexity" evidence="1">
    <location>
        <begin position="492"/>
        <end position="501"/>
    </location>
</feature>
<protein>
    <recommendedName>
        <fullName evidence="4">RRM domain-containing protein</fullName>
    </recommendedName>
</protein>